<feature type="disulfide bond" evidence="7">
    <location>
        <begin position="75"/>
        <end position="85"/>
    </location>
</feature>
<evidence type="ECO:0000313" key="10">
    <source>
        <dbReference type="Proteomes" id="UP000034805"/>
    </source>
</evidence>
<protein>
    <submittedName>
        <fullName evidence="9">Scavenger receptor cysteine-rich type 1 protein M130-like</fullName>
    </submittedName>
</protein>
<dbReference type="EMBL" id="JARO02008948">
    <property type="protein sequence ID" value="KPP62135.1"/>
    <property type="molecule type" value="Genomic_DNA"/>
</dbReference>
<comment type="caution">
    <text evidence="7">Lacks conserved residue(s) required for the propagation of feature annotation.</text>
</comment>
<accession>A0A0P7U4N8</accession>
<dbReference type="FunFam" id="3.10.250.10:FF:000009">
    <property type="entry name" value="WC1"/>
    <property type="match status" value="1"/>
</dbReference>
<dbReference type="Gene3D" id="3.10.250.10">
    <property type="entry name" value="SRCR-like domain"/>
    <property type="match status" value="3"/>
</dbReference>
<dbReference type="SMART" id="SM00202">
    <property type="entry name" value="SR"/>
    <property type="match status" value="3"/>
</dbReference>
<comment type="subcellular location">
    <subcellularLocation>
        <location evidence="1">Secreted</location>
    </subcellularLocation>
</comment>
<sequence>HRSLRLVGGGADCAGRLEVFHGGSWGTVCDDFWGPAEAQVACRQLRCGTALSGQNPVPAYFGPGSGPIWLGRLGCAGSESSLWDCPSAWFGQQDCGHREDVGVVCSEHKLLRLSEGCFGHTEVYYNGSWGSVCFNFMEKTTAAVICRQLGCGDKGTVDETISRLSPEAIRDDVVKCHPHDSLLWQCPFSLSGWNTCTDAKMAKIYCSGEVHTQSTYSSILLFFYYANFHNAMFHRNKTNVNISPLSGHLPVRLMEGTDPCSGRVEVYHKGSWGTICDNFWDLQDAEVVCRQLGCGPALKAEKSAKFKRGDGAIWLDEINCRGSELYLWHCSFSVQQSSCSHKQDAGVTCAVANFLDELPSDYEDVEEIEGDNLLDTLEYYNDSTAHQTLEYDDVTVDQTVDYNNVAAGHGLKFQFEVINFNLLLDFTDCDSSTYKSSCS</sequence>
<dbReference type="PROSITE" id="PS00420">
    <property type="entry name" value="SRCR_1"/>
    <property type="match status" value="1"/>
</dbReference>
<reference evidence="9 10" key="1">
    <citation type="submission" date="2015-08" db="EMBL/GenBank/DDBJ databases">
        <title>The genome of the Asian arowana (Scleropages formosus).</title>
        <authorList>
            <person name="Tan M.H."/>
            <person name="Gan H.M."/>
            <person name="Croft L.J."/>
            <person name="Austin C.M."/>
        </authorList>
    </citation>
    <scope>NUCLEOTIDE SEQUENCE [LARGE SCALE GENOMIC DNA]</scope>
    <source>
        <strain evidence="9">Aro1</strain>
    </source>
</reference>
<proteinExistence type="predicted"/>
<evidence type="ECO:0000313" key="9">
    <source>
        <dbReference type="EMBL" id="KPP62135.1"/>
    </source>
</evidence>
<dbReference type="GO" id="GO:0004252">
    <property type="term" value="F:serine-type endopeptidase activity"/>
    <property type="evidence" value="ECO:0007669"/>
    <property type="project" value="TreeGrafter"/>
</dbReference>
<keyword evidence="2" id="KW-0964">Secreted</keyword>
<evidence type="ECO:0000256" key="5">
    <source>
        <dbReference type="ARBA" id="ARBA00023157"/>
    </source>
</evidence>
<dbReference type="PRINTS" id="PR00258">
    <property type="entry name" value="SPERACTRCPTR"/>
</dbReference>
<dbReference type="PANTHER" id="PTHR48071:SF15">
    <property type="entry name" value="SRCR DOMAIN-CONTAINING PROTEIN"/>
    <property type="match status" value="1"/>
</dbReference>
<dbReference type="FunFam" id="3.10.250.10:FF:000012">
    <property type="entry name" value="CD163 molecule like 1"/>
    <property type="match status" value="1"/>
</dbReference>
<organism evidence="9 10">
    <name type="scientific">Scleropages formosus</name>
    <name type="common">Asian bonytongue</name>
    <name type="synonym">Osteoglossum formosum</name>
    <dbReference type="NCBI Taxonomy" id="113540"/>
    <lineage>
        <taxon>Eukaryota</taxon>
        <taxon>Metazoa</taxon>
        <taxon>Chordata</taxon>
        <taxon>Craniata</taxon>
        <taxon>Vertebrata</taxon>
        <taxon>Euteleostomi</taxon>
        <taxon>Actinopterygii</taxon>
        <taxon>Neopterygii</taxon>
        <taxon>Teleostei</taxon>
        <taxon>Osteoglossocephala</taxon>
        <taxon>Osteoglossomorpha</taxon>
        <taxon>Osteoglossiformes</taxon>
        <taxon>Osteoglossidae</taxon>
        <taxon>Scleropages</taxon>
    </lineage>
</organism>
<dbReference type="GO" id="GO:0005886">
    <property type="term" value="C:plasma membrane"/>
    <property type="evidence" value="ECO:0007669"/>
    <property type="project" value="TreeGrafter"/>
</dbReference>
<keyword evidence="9" id="KW-0675">Receptor</keyword>
<gene>
    <name evidence="9" type="ORF">Z043_119694</name>
</gene>
<evidence type="ECO:0000256" key="1">
    <source>
        <dbReference type="ARBA" id="ARBA00004613"/>
    </source>
</evidence>
<feature type="non-terminal residue" evidence="9">
    <location>
        <position position="439"/>
    </location>
</feature>
<dbReference type="Pfam" id="PF00530">
    <property type="entry name" value="SRCR"/>
    <property type="match status" value="3"/>
</dbReference>
<keyword evidence="5 7" id="KW-1015">Disulfide bond</keyword>
<comment type="caution">
    <text evidence="9">The sequence shown here is derived from an EMBL/GenBank/DDBJ whole genome shotgun (WGS) entry which is preliminary data.</text>
</comment>
<dbReference type="Proteomes" id="UP000034805">
    <property type="component" value="Unassembled WGS sequence"/>
</dbReference>
<dbReference type="PANTHER" id="PTHR48071">
    <property type="entry name" value="SRCR DOMAIN-CONTAINING PROTEIN"/>
    <property type="match status" value="1"/>
</dbReference>
<dbReference type="InterPro" id="IPR001190">
    <property type="entry name" value="SRCR"/>
</dbReference>
<keyword evidence="3" id="KW-0732">Signal</keyword>
<feature type="disulfide bond" evidence="7">
    <location>
        <begin position="320"/>
        <end position="330"/>
    </location>
</feature>
<keyword evidence="4" id="KW-0677">Repeat</keyword>
<dbReference type="GO" id="GO:0031638">
    <property type="term" value="P:zymogen activation"/>
    <property type="evidence" value="ECO:0007669"/>
    <property type="project" value="TreeGrafter"/>
</dbReference>
<name>A0A0P7U4N8_SCLFO</name>
<feature type="non-terminal residue" evidence="9">
    <location>
        <position position="1"/>
    </location>
</feature>
<evidence type="ECO:0000256" key="3">
    <source>
        <dbReference type="ARBA" id="ARBA00022729"/>
    </source>
</evidence>
<evidence type="ECO:0000256" key="4">
    <source>
        <dbReference type="ARBA" id="ARBA00022737"/>
    </source>
</evidence>
<evidence type="ECO:0000256" key="2">
    <source>
        <dbReference type="ARBA" id="ARBA00022525"/>
    </source>
</evidence>
<dbReference type="SUPFAM" id="SSF56487">
    <property type="entry name" value="SRCR-like"/>
    <property type="match status" value="3"/>
</dbReference>
<keyword evidence="6" id="KW-0325">Glycoprotein</keyword>
<evidence type="ECO:0000259" key="8">
    <source>
        <dbReference type="PROSITE" id="PS50287"/>
    </source>
</evidence>
<feature type="domain" description="SRCR" evidence="8">
    <location>
        <begin position="108"/>
        <end position="207"/>
    </location>
</feature>
<dbReference type="AlphaFoldDB" id="A0A0P7U4N8"/>
<evidence type="ECO:0000256" key="7">
    <source>
        <dbReference type="PROSITE-ProRule" id="PRU00196"/>
    </source>
</evidence>
<feature type="disulfide bond" evidence="7">
    <location>
        <begin position="176"/>
        <end position="186"/>
    </location>
</feature>
<dbReference type="GO" id="GO:0005615">
    <property type="term" value="C:extracellular space"/>
    <property type="evidence" value="ECO:0007669"/>
    <property type="project" value="TreeGrafter"/>
</dbReference>
<dbReference type="FunFam" id="3.10.250.10:FF:000002">
    <property type="entry name" value="Scavenger receptor cysteine-rich type 1 protein M130"/>
    <property type="match status" value="1"/>
</dbReference>
<feature type="domain" description="SRCR" evidence="8">
    <location>
        <begin position="4"/>
        <end position="106"/>
    </location>
</feature>
<dbReference type="InterPro" id="IPR036772">
    <property type="entry name" value="SRCR-like_dom_sf"/>
</dbReference>
<dbReference type="PROSITE" id="PS50287">
    <property type="entry name" value="SRCR_2"/>
    <property type="match status" value="3"/>
</dbReference>
<evidence type="ECO:0000256" key="6">
    <source>
        <dbReference type="ARBA" id="ARBA00023180"/>
    </source>
</evidence>
<feature type="domain" description="SRCR" evidence="8">
    <location>
        <begin position="251"/>
        <end position="350"/>
    </location>
</feature>